<sequence length="36" mass="4223">MAPAASSETTISTCWWYYRERQTAGTWSSRDCFEKD</sequence>
<protein>
    <submittedName>
        <fullName evidence="1">Uncharacterized protein</fullName>
    </submittedName>
</protein>
<dbReference type="AlphaFoldDB" id="A0A2P2LMT0"/>
<evidence type="ECO:0000313" key="1">
    <source>
        <dbReference type="EMBL" id="MBX19291.1"/>
    </source>
</evidence>
<name>A0A2P2LMT0_RHIMU</name>
<organism evidence="1">
    <name type="scientific">Rhizophora mucronata</name>
    <name type="common">Asiatic mangrove</name>
    <dbReference type="NCBI Taxonomy" id="61149"/>
    <lineage>
        <taxon>Eukaryota</taxon>
        <taxon>Viridiplantae</taxon>
        <taxon>Streptophyta</taxon>
        <taxon>Embryophyta</taxon>
        <taxon>Tracheophyta</taxon>
        <taxon>Spermatophyta</taxon>
        <taxon>Magnoliopsida</taxon>
        <taxon>eudicotyledons</taxon>
        <taxon>Gunneridae</taxon>
        <taxon>Pentapetalae</taxon>
        <taxon>rosids</taxon>
        <taxon>fabids</taxon>
        <taxon>Malpighiales</taxon>
        <taxon>Rhizophoraceae</taxon>
        <taxon>Rhizophora</taxon>
    </lineage>
</organism>
<dbReference type="EMBL" id="GGEC01038807">
    <property type="protein sequence ID" value="MBX19291.1"/>
    <property type="molecule type" value="Transcribed_RNA"/>
</dbReference>
<reference evidence="1" key="1">
    <citation type="submission" date="2018-02" db="EMBL/GenBank/DDBJ databases">
        <title>Rhizophora mucronata_Transcriptome.</title>
        <authorList>
            <person name="Meera S.P."/>
            <person name="Sreeshan A."/>
            <person name="Augustine A."/>
        </authorList>
    </citation>
    <scope>NUCLEOTIDE SEQUENCE</scope>
    <source>
        <tissue evidence="1">Leaf</tissue>
    </source>
</reference>
<accession>A0A2P2LMT0</accession>
<proteinExistence type="predicted"/>